<dbReference type="AlphaFoldDB" id="A0A1Y6K991"/>
<dbReference type="Proteomes" id="UP000195514">
    <property type="component" value="Chromosome I"/>
</dbReference>
<dbReference type="Pfam" id="PF22752">
    <property type="entry name" value="DUF488-N3i"/>
    <property type="match status" value="1"/>
</dbReference>
<organism evidence="1 2">
    <name type="scientific">Candidatus Brevifilum fermentans</name>
    <dbReference type="NCBI Taxonomy" id="1986204"/>
    <lineage>
        <taxon>Bacteria</taxon>
        <taxon>Bacillati</taxon>
        <taxon>Chloroflexota</taxon>
        <taxon>Anaerolineae</taxon>
        <taxon>Anaerolineales</taxon>
        <taxon>Anaerolineaceae</taxon>
        <taxon>Candidatus Brevifilum</taxon>
    </lineage>
</organism>
<name>A0A1Y6K991_9CHLR</name>
<proteinExistence type="predicted"/>
<evidence type="ECO:0008006" key="3">
    <source>
        <dbReference type="Google" id="ProtNLM"/>
    </source>
</evidence>
<evidence type="ECO:0000313" key="2">
    <source>
        <dbReference type="Proteomes" id="UP000195514"/>
    </source>
</evidence>
<dbReference type="EMBL" id="LT859958">
    <property type="protein sequence ID" value="SMX55159.1"/>
    <property type="molecule type" value="Genomic_DNA"/>
</dbReference>
<dbReference type="PANTHER" id="PTHR36849:SF1">
    <property type="entry name" value="CYTOPLASMIC PROTEIN"/>
    <property type="match status" value="1"/>
</dbReference>
<keyword evidence="2" id="KW-1185">Reference proteome</keyword>
<gene>
    <name evidence="1" type="ORF">CFX1CAM_2094</name>
</gene>
<dbReference type="PANTHER" id="PTHR36849">
    <property type="entry name" value="CYTOPLASMIC PROTEIN-RELATED"/>
    <property type="match status" value="1"/>
</dbReference>
<dbReference type="KEGG" id="abat:CFX1CAM_2094"/>
<dbReference type="InterPro" id="IPR052552">
    <property type="entry name" value="YeaO-like"/>
</dbReference>
<sequence length="116" mass="13659">MIKLKRVYEEADESDGVRFLVERLWPRGMKKESLKMDAWLKDVAPSTELRKWFGHDPEKWPQFEERYRAELQGNPAGWEPILKAAKNADVTLLYSTHDTEHNNAIVLKHFLEEHLG</sequence>
<dbReference type="OrthoDB" id="9790745at2"/>
<dbReference type="RefSeq" id="WP_087862943.1">
    <property type="nucleotide sequence ID" value="NZ_LT859958.1"/>
</dbReference>
<accession>A0A1Y6K991</accession>
<reference evidence="2" key="1">
    <citation type="submission" date="2017-05" db="EMBL/GenBank/DDBJ databases">
        <authorList>
            <person name="Kirkegaard R."/>
            <person name="Mcilroy J S."/>
        </authorList>
    </citation>
    <scope>NUCLEOTIDE SEQUENCE [LARGE SCALE GENOMIC DNA]</scope>
</reference>
<protein>
    <recommendedName>
        <fullName evidence="3">Uroporphyrin-III C-methyltransferase</fullName>
    </recommendedName>
</protein>
<evidence type="ECO:0000313" key="1">
    <source>
        <dbReference type="EMBL" id="SMX55159.1"/>
    </source>
</evidence>